<evidence type="ECO:0000256" key="1">
    <source>
        <dbReference type="ARBA" id="ARBA00023016"/>
    </source>
</evidence>
<dbReference type="InterPro" id="IPR002068">
    <property type="entry name" value="A-crystallin/Hsp20_dom"/>
</dbReference>
<sequence>MAGLPYAVPSNYVIRLVEEGSLAHSAAQQAAAAGPRTHEPVQPHPSHPSHFQFPRTSLHEMTLRTHFRGPHAPGSVSAPKSGTSWAPATDIRETMRAYHIEVETPGVTEKDSILIQWMSPHTLMVQGESKRPANIGLLDSEEGKRIWEGEGDGWPKEAGHGKMEQKEPTDGGPLMRTPSRETMEAELMTDAIPTVLLTERKIGPWRRTFTLPDDVEMKELKARLEGGLLRIDLPKKSVEDVKGGGIRIEIE</sequence>
<keyword evidence="1" id="KW-0346">Stress response</keyword>
<feature type="region of interest" description="Disordered" evidence="4">
    <location>
        <begin position="25"/>
        <end position="50"/>
    </location>
</feature>
<feature type="compositionally biased region" description="Basic and acidic residues" evidence="4">
    <location>
        <begin position="151"/>
        <end position="169"/>
    </location>
</feature>
<dbReference type="PROSITE" id="PS01031">
    <property type="entry name" value="SHSP"/>
    <property type="match status" value="1"/>
</dbReference>
<reference evidence="6 7" key="1">
    <citation type="submission" date="2015-01" db="EMBL/GenBank/DDBJ databases">
        <title>The Genome Sequence of Rhinocladiella mackenzie CBS 650.93.</title>
        <authorList>
            <consortium name="The Broad Institute Genomics Platform"/>
            <person name="Cuomo C."/>
            <person name="de Hoog S."/>
            <person name="Gorbushina A."/>
            <person name="Stielow B."/>
            <person name="Teixiera M."/>
            <person name="Abouelleil A."/>
            <person name="Chapman S.B."/>
            <person name="Priest M."/>
            <person name="Young S.K."/>
            <person name="Wortman J."/>
            <person name="Nusbaum C."/>
            <person name="Birren B."/>
        </authorList>
    </citation>
    <scope>NUCLEOTIDE SEQUENCE [LARGE SCALE GENOMIC DNA]</scope>
    <source>
        <strain evidence="6 7">CBS 650.93</strain>
    </source>
</reference>
<comment type="similarity">
    <text evidence="2 3">Belongs to the small heat shock protein (HSP20) family.</text>
</comment>
<dbReference type="SUPFAM" id="SSF49764">
    <property type="entry name" value="HSP20-like chaperones"/>
    <property type="match status" value="1"/>
</dbReference>
<evidence type="ECO:0000256" key="4">
    <source>
        <dbReference type="SAM" id="MobiDB-lite"/>
    </source>
</evidence>
<name>A0A0D2IXK8_9EURO</name>
<evidence type="ECO:0000256" key="3">
    <source>
        <dbReference type="RuleBase" id="RU003616"/>
    </source>
</evidence>
<dbReference type="VEuPathDB" id="FungiDB:Z518_02726"/>
<feature type="region of interest" description="Disordered" evidence="4">
    <location>
        <begin position="151"/>
        <end position="176"/>
    </location>
</feature>
<keyword evidence="7" id="KW-1185">Reference proteome</keyword>
<proteinExistence type="inferred from homology"/>
<dbReference type="InterPro" id="IPR008978">
    <property type="entry name" value="HSP20-like_chaperone"/>
</dbReference>
<dbReference type="CDD" id="cd06464">
    <property type="entry name" value="ACD_sHsps-like"/>
    <property type="match status" value="1"/>
</dbReference>
<dbReference type="Proteomes" id="UP000053617">
    <property type="component" value="Unassembled WGS sequence"/>
</dbReference>
<dbReference type="OrthoDB" id="1431247at2759"/>
<dbReference type="HOGENOM" id="CLU_073104_0_0_1"/>
<dbReference type="AlphaFoldDB" id="A0A0D2IXK8"/>
<gene>
    <name evidence="6" type="ORF">Z518_02726</name>
</gene>
<dbReference type="GeneID" id="25290797"/>
<evidence type="ECO:0000259" key="5">
    <source>
        <dbReference type="PROSITE" id="PS01031"/>
    </source>
</evidence>
<dbReference type="PANTHER" id="PTHR11527">
    <property type="entry name" value="HEAT-SHOCK PROTEIN 20 FAMILY MEMBER"/>
    <property type="match status" value="1"/>
</dbReference>
<organism evidence="6 7">
    <name type="scientific">Rhinocladiella mackenziei CBS 650.93</name>
    <dbReference type="NCBI Taxonomy" id="1442369"/>
    <lineage>
        <taxon>Eukaryota</taxon>
        <taxon>Fungi</taxon>
        <taxon>Dikarya</taxon>
        <taxon>Ascomycota</taxon>
        <taxon>Pezizomycotina</taxon>
        <taxon>Eurotiomycetes</taxon>
        <taxon>Chaetothyriomycetidae</taxon>
        <taxon>Chaetothyriales</taxon>
        <taxon>Herpotrichiellaceae</taxon>
        <taxon>Rhinocladiella</taxon>
    </lineage>
</organism>
<dbReference type="EMBL" id="KN847476">
    <property type="protein sequence ID" value="KIX08071.1"/>
    <property type="molecule type" value="Genomic_DNA"/>
</dbReference>
<dbReference type="STRING" id="1442369.A0A0D2IXK8"/>
<dbReference type="Pfam" id="PF00011">
    <property type="entry name" value="HSP20"/>
    <property type="match status" value="1"/>
</dbReference>
<feature type="domain" description="SHSP" evidence="5">
    <location>
        <begin position="80"/>
        <end position="251"/>
    </location>
</feature>
<evidence type="ECO:0000256" key="2">
    <source>
        <dbReference type="PROSITE-ProRule" id="PRU00285"/>
    </source>
</evidence>
<evidence type="ECO:0000313" key="6">
    <source>
        <dbReference type="EMBL" id="KIX08071.1"/>
    </source>
</evidence>
<protein>
    <recommendedName>
        <fullName evidence="5">SHSP domain-containing protein</fullName>
    </recommendedName>
</protein>
<accession>A0A0D2IXK8</accession>
<dbReference type="InterPro" id="IPR031107">
    <property type="entry name" value="Small_HSP"/>
</dbReference>
<evidence type="ECO:0000313" key="7">
    <source>
        <dbReference type="Proteomes" id="UP000053617"/>
    </source>
</evidence>
<dbReference type="Gene3D" id="2.60.40.790">
    <property type="match status" value="1"/>
</dbReference>
<dbReference type="RefSeq" id="XP_013275207.1">
    <property type="nucleotide sequence ID" value="XM_013419753.1"/>
</dbReference>